<sequence>MKMIRIIYFAVELLIFEISFVSCQFDFGERTRGERRDELSPGAIAGVTFGVVAIFAGLTVTILFCYYVRRKQKQQLRNSTIFLPPKSGKTMI</sequence>
<feature type="transmembrane region" description="Helical" evidence="1">
    <location>
        <begin position="7"/>
        <end position="27"/>
    </location>
</feature>
<accession>A0AAV2ACB0</accession>
<comment type="caution">
    <text evidence="2">The sequence shown here is derived from an EMBL/GenBank/DDBJ whole genome shotgun (WGS) entry which is preliminary data.</text>
</comment>
<proteinExistence type="predicted"/>
<keyword evidence="1" id="KW-0472">Membrane</keyword>
<gene>
    <name evidence="2" type="ORF">LARSCL_LOCUS11684</name>
</gene>
<keyword evidence="1" id="KW-1133">Transmembrane helix</keyword>
<name>A0AAV2ACB0_9ARAC</name>
<evidence type="ECO:0000256" key="1">
    <source>
        <dbReference type="SAM" id="Phobius"/>
    </source>
</evidence>
<evidence type="ECO:0000313" key="3">
    <source>
        <dbReference type="Proteomes" id="UP001497382"/>
    </source>
</evidence>
<dbReference type="Proteomes" id="UP001497382">
    <property type="component" value="Unassembled WGS sequence"/>
</dbReference>
<dbReference type="AlphaFoldDB" id="A0AAV2ACB0"/>
<evidence type="ECO:0000313" key="2">
    <source>
        <dbReference type="EMBL" id="CAL1281636.1"/>
    </source>
</evidence>
<organism evidence="2 3">
    <name type="scientific">Larinioides sclopetarius</name>
    <dbReference type="NCBI Taxonomy" id="280406"/>
    <lineage>
        <taxon>Eukaryota</taxon>
        <taxon>Metazoa</taxon>
        <taxon>Ecdysozoa</taxon>
        <taxon>Arthropoda</taxon>
        <taxon>Chelicerata</taxon>
        <taxon>Arachnida</taxon>
        <taxon>Araneae</taxon>
        <taxon>Araneomorphae</taxon>
        <taxon>Entelegynae</taxon>
        <taxon>Araneoidea</taxon>
        <taxon>Araneidae</taxon>
        <taxon>Larinioides</taxon>
    </lineage>
</organism>
<keyword evidence="1" id="KW-0812">Transmembrane</keyword>
<feature type="transmembrane region" description="Helical" evidence="1">
    <location>
        <begin position="47"/>
        <end position="68"/>
    </location>
</feature>
<protein>
    <submittedName>
        <fullName evidence="2">Uncharacterized protein</fullName>
    </submittedName>
</protein>
<reference evidence="2 3" key="1">
    <citation type="submission" date="2024-04" db="EMBL/GenBank/DDBJ databases">
        <authorList>
            <person name="Rising A."/>
            <person name="Reimegard J."/>
            <person name="Sonavane S."/>
            <person name="Akerstrom W."/>
            <person name="Nylinder S."/>
            <person name="Hedman E."/>
            <person name="Kallberg Y."/>
        </authorList>
    </citation>
    <scope>NUCLEOTIDE SEQUENCE [LARGE SCALE GENOMIC DNA]</scope>
</reference>
<keyword evidence="3" id="KW-1185">Reference proteome</keyword>
<dbReference type="EMBL" id="CAXIEN010000147">
    <property type="protein sequence ID" value="CAL1281636.1"/>
    <property type="molecule type" value="Genomic_DNA"/>
</dbReference>